<feature type="domain" description="Rhodopsin" evidence="8">
    <location>
        <begin position="66"/>
        <end position="308"/>
    </location>
</feature>
<name>A0AAD9W0Q6_PHOAM</name>
<evidence type="ECO:0000256" key="3">
    <source>
        <dbReference type="ARBA" id="ARBA00022989"/>
    </source>
</evidence>
<feature type="compositionally biased region" description="Basic and acidic residues" evidence="6">
    <location>
        <begin position="361"/>
        <end position="379"/>
    </location>
</feature>
<organism evidence="9 10">
    <name type="scientific">Phomopsis amygdali</name>
    <name type="common">Fusicoccum amygdali</name>
    <dbReference type="NCBI Taxonomy" id="1214568"/>
    <lineage>
        <taxon>Eukaryota</taxon>
        <taxon>Fungi</taxon>
        <taxon>Dikarya</taxon>
        <taxon>Ascomycota</taxon>
        <taxon>Pezizomycotina</taxon>
        <taxon>Sordariomycetes</taxon>
        <taxon>Sordariomycetidae</taxon>
        <taxon>Diaporthales</taxon>
        <taxon>Diaporthaceae</taxon>
        <taxon>Diaporthe</taxon>
    </lineage>
</organism>
<dbReference type="PANTHER" id="PTHR33048:SF57">
    <property type="entry name" value="INTEGRAL MEMBRANE PROTEIN-RELATED"/>
    <property type="match status" value="1"/>
</dbReference>
<evidence type="ECO:0000256" key="4">
    <source>
        <dbReference type="ARBA" id="ARBA00023136"/>
    </source>
</evidence>
<evidence type="ECO:0000256" key="5">
    <source>
        <dbReference type="ARBA" id="ARBA00038359"/>
    </source>
</evidence>
<comment type="similarity">
    <text evidence="5">Belongs to the SAT4 family.</text>
</comment>
<feature type="transmembrane region" description="Helical" evidence="7">
    <location>
        <begin position="245"/>
        <end position="266"/>
    </location>
</feature>
<dbReference type="Proteomes" id="UP001265746">
    <property type="component" value="Unassembled WGS sequence"/>
</dbReference>
<gene>
    <name evidence="9" type="ORF">N8I77_009215</name>
</gene>
<feature type="region of interest" description="Disordered" evidence="6">
    <location>
        <begin position="359"/>
        <end position="394"/>
    </location>
</feature>
<dbReference type="AlphaFoldDB" id="A0AAD9W0Q6"/>
<dbReference type="InterPro" id="IPR052337">
    <property type="entry name" value="SAT4-like"/>
</dbReference>
<feature type="transmembrane region" description="Helical" evidence="7">
    <location>
        <begin position="166"/>
        <end position="189"/>
    </location>
</feature>
<sequence>MGVPAGPVRECGSPTSLWAHKTEYPRTPVRKSAPSLDVPEMATEHQRAVLSSAIIFSVIPAAAVLLRVLARRISSRSLNLTDYCAIIAAALTIALEAISITAVVHGGLAYGHASEIVAQFGSEPVVILLKLTIPLHFLWTLSLAFSKTSILLLYSQLFKAEYHMLITAKAAIAITVAWAAGTILAGCLICQPFSMNWETIPNGHCGDQVLSFIITGTINLATDVAIIILPLPALYKLRMGIYKKLALFAIFSLGFLTCITSAIRLVCLTQMDFTDIPYSMTLANIFSGLEPSMAVTLACIPLFRPLIGRCKYRNGIDPGFRTSRREQFQPLGDEGGSDQLRLRPLGLKHLAEVSAVSIDRGASHDSRDGSSFEAKDDSRQTPGIMVSREWEVTR</sequence>
<keyword evidence="2 7" id="KW-0812">Transmembrane</keyword>
<reference evidence="9" key="1">
    <citation type="submission" date="2023-06" db="EMBL/GenBank/DDBJ databases">
        <authorList>
            <person name="Noh H."/>
        </authorList>
    </citation>
    <scope>NUCLEOTIDE SEQUENCE</scope>
    <source>
        <strain evidence="9">DUCC20226</strain>
    </source>
</reference>
<evidence type="ECO:0000256" key="2">
    <source>
        <dbReference type="ARBA" id="ARBA00022692"/>
    </source>
</evidence>
<keyword evidence="4 7" id="KW-0472">Membrane</keyword>
<protein>
    <recommendedName>
        <fullName evidence="8">Rhodopsin domain-containing protein</fullName>
    </recommendedName>
</protein>
<feature type="transmembrane region" description="Helical" evidence="7">
    <location>
        <begin position="48"/>
        <end position="70"/>
    </location>
</feature>
<evidence type="ECO:0000256" key="7">
    <source>
        <dbReference type="SAM" id="Phobius"/>
    </source>
</evidence>
<proteinExistence type="inferred from homology"/>
<comment type="subcellular location">
    <subcellularLocation>
        <location evidence="1">Membrane</location>
        <topology evidence="1">Multi-pass membrane protein</topology>
    </subcellularLocation>
</comment>
<keyword evidence="3 7" id="KW-1133">Transmembrane helix</keyword>
<comment type="caution">
    <text evidence="9">The sequence shown here is derived from an EMBL/GenBank/DDBJ whole genome shotgun (WGS) entry which is preliminary data.</text>
</comment>
<evidence type="ECO:0000313" key="10">
    <source>
        <dbReference type="Proteomes" id="UP001265746"/>
    </source>
</evidence>
<evidence type="ECO:0000256" key="6">
    <source>
        <dbReference type="SAM" id="MobiDB-lite"/>
    </source>
</evidence>
<dbReference type="Pfam" id="PF20684">
    <property type="entry name" value="Fung_rhodopsin"/>
    <property type="match status" value="1"/>
</dbReference>
<evidence type="ECO:0000259" key="8">
    <source>
        <dbReference type="Pfam" id="PF20684"/>
    </source>
</evidence>
<feature type="transmembrane region" description="Helical" evidence="7">
    <location>
        <begin position="82"/>
        <end position="105"/>
    </location>
</feature>
<dbReference type="GO" id="GO:0016020">
    <property type="term" value="C:membrane"/>
    <property type="evidence" value="ECO:0007669"/>
    <property type="project" value="UniProtKB-SubCell"/>
</dbReference>
<evidence type="ECO:0000313" key="9">
    <source>
        <dbReference type="EMBL" id="KAK2602706.1"/>
    </source>
</evidence>
<dbReference type="InterPro" id="IPR049326">
    <property type="entry name" value="Rhodopsin_dom_fungi"/>
</dbReference>
<accession>A0AAD9W0Q6</accession>
<dbReference type="EMBL" id="JAUJFL010000005">
    <property type="protein sequence ID" value="KAK2602706.1"/>
    <property type="molecule type" value="Genomic_DNA"/>
</dbReference>
<dbReference type="PANTHER" id="PTHR33048">
    <property type="entry name" value="PTH11-LIKE INTEGRAL MEMBRANE PROTEIN (AFU_ORTHOLOGUE AFUA_5G11245)"/>
    <property type="match status" value="1"/>
</dbReference>
<evidence type="ECO:0000256" key="1">
    <source>
        <dbReference type="ARBA" id="ARBA00004141"/>
    </source>
</evidence>
<feature type="transmembrane region" description="Helical" evidence="7">
    <location>
        <begin position="209"/>
        <end position="233"/>
    </location>
</feature>
<feature type="transmembrane region" description="Helical" evidence="7">
    <location>
        <begin position="278"/>
        <end position="303"/>
    </location>
</feature>
<keyword evidence="10" id="KW-1185">Reference proteome</keyword>